<dbReference type="AlphaFoldDB" id="I2N054"/>
<dbReference type="RefSeq" id="WP_006348720.1">
    <property type="nucleotide sequence ID" value="NZ_CP029159.1"/>
</dbReference>
<evidence type="ECO:0000313" key="1">
    <source>
        <dbReference type="EMBL" id="QKM69294.1"/>
    </source>
</evidence>
<dbReference type="Proteomes" id="UP000005940">
    <property type="component" value="Chromosome"/>
</dbReference>
<sequence>MTAGFRDWVLKQVPSHGVSVRVQCAAEKCGAEPPAPANARDVDHDYAEIWTAYHFERTGHRDYCRGVDDTVRWYPPTSDEFLSLPNASQ</sequence>
<keyword evidence="2" id="KW-1185">Reference proteome</keyword>
<evidence type="ECO:0000313" key="2">
    <source>
        <dbReference type="Proteomes" id="UP000005940"/>
    </source>
</evidence>
<dbReference type="EMBL" id="CP029159">
    <property type="protein sequence ID" value="QKM69294.1"/>
    <property type="molecule type" value="Genomic_DNA"/>
</dbReference>
<gene>
    <name evidence="1" type="ORF">STSU_021105</name>
</gene>
<proteinExistence type="predicted"/>
<name>I2N054_STRT9</name>
<reference evidence="1 2" key="1">
    <citation type="journal article" date="2012" name="J. Bacteriol.">
        <title>Draft genome of Streptomyces tsukubaensis NRRL 18488, the producer of the clinically important immunosuppressant tacrolimus (FK506).</title>
        <authorList>
            <person name="Barreiro C."/>
            <person name="Prieto C."/>
            <person name="Sola-Landa A."/>
            <person name="Solera E."/>
            <person name="Martinez-Castro M."/>
            <person name="Perez-Redondo R."/>
            <person name="Garcia-Estrada C."/>
            <person name="Aparicio J.F."/>
            <person name="Fernandez-Martinez L.T."/>
            <person name="Santos-Aberturas J."/>
            <person name="Salehi-Najafabadi Z."/>
            <person name="Rodriguez-Garcia A."/>
            <person name="Tauch A."/>
            <person name="Martin J.F."/>
        </authorList>
    </citation>
    <scope>NUCLEOTIDE SEQUENCE [LARGE SCALE GENOMIC DNA]</scope>
    <source>
        <strain evidence="2">DSM 42081 / NBRC 108919 / NRRL 18488 / 9993</strain>
    </source>
</reference>
<protein>
    <submittedName>
        <fullName evidence="1">Uncharacterized protein</fullName>
    </submittedName>
</protein>
<organism evidence="1 2">
    <name type="scientific">Streptomyces tsukubensis (strain DSM 42081 / NBRC 108919 / NRRL 18488 / 9993)</name>
    <dbReference type="NCBI Taxonomy" id="1114943"/>
    <lineage>
        <taxon>Bacteria</taxon>
        <taxon>Bacillati</taxon>
        <taxon>Actinomycetota</taxon>
        <taxon>Actinomycetes</taxon>
        <taxon>Kitasatosporales</taxon>
        <taxon>Streptomycetaceae</taxon>
        <taxon>Streptomyces</taxon>
    </lineage>
</organism>
<accession>I2N054</accession>